<dbReference type="NCBIfam" id="TIGR00329">
    <property type="entry name" value="gcp_kae1"/>
    <property type="match status" value="1"/>
</dbReference>
<keyword evidence="5 8" id="KW-0408">Iron</keyword>
<dbReference type="CDD" id="cd24133">
    <property type="entry name" value="ASKHA_NBD_TsaD_bac"/>
    <property type="match status" value="1"/>
</dbReference>
<dbReference type="SUPFAM" id="SSF53067">
    <property type="entry name" value="Actin-like ATPase domain"/>
    <property type="match status" value="2"/>
</dbReference>
<dbReference type="PANTHER" id="PTHR11735:SF6">
    <property type="entry name" value="TRNA N6-ADENOSINE THREONYLCARBAMOYLTRANSFERASE, MITOCHONDRIAL"/>
    <property type="match status" value="1"/>
</dbReference>
<dbReference type="Gene3D" id="3.30.420.40">
    <property type="match status" value="2"/>
</dbReference>
<organism evidence="10 11">
    <name type="scientific">Microbacterium aurantiacum</name>
    <dbReference type="NCBI Taxonomy" id="162393"/>
    <lineage>
        <taxon>Bacteria</taxon>
        <taxon>Bacillati</taxon>
        <taxon>Actinomycetota</taxon>
        <taxon>Actinomycetes</taxon>
        <taxon>Micrococcales</taxon>
        <taxon>Microbacteriaceae</taxon>
        <taxon>Microbacterium</taxon>
    </lineage>
</organism>
<dbReference type="OrthoDB" id="9806197at2"/>
<dbReference type="FunFam" id="3.30.420.40:FF:000040">
    <property type="entry name" value="tRNA N6-adenosine threonylcarbamoyltransferase"/>
    <property type="match status" value="1"/>
</dbReference>
<keyword evidence="4 8" id="KW-0479">Metal-binding</keyword>
<evidence type="ECO:0000256" key="1">
    <source>
        <dbReference type="ARBA" id="ARBA00022490"/>
    </source>
</evidence>
<dbReference type="EMBL" id="LAVO01000012">
    <property type="protein sequence ID" value="KOS10252.1"/>
    <property type="molecule type" value="Genomic_DNA"/>
</dbReference>
<comment type="subcellular location">
    <subcellularLocation>
        <location evidence="8">Cytoplasm</location>
    </subcellularLocation>
</comment>
<feature type="binding site" evidence="8">
    <location>
        <position position="301"/>
    </location>
    <ligand>
        <name>substrate</name>
    </ligand>
</feature>
<evidence type="ECO:0000256" key="8">
    <source>
        <dbReference type="HAMAP-Rule" id="MF_01445"/>
    </source>
</evidence>
<sequence>MSGDAGAGVAREPLVLGIETSCDETGIGIVRGRTLLSNTIASSMDEHARYGGVVPEVAARAHLEALQPAIDAALAEAGVSLADLDAIAVTSGPGLAGALMVGVGAAKALAVALDKPLYAVNHLVGHIAADILRPIGDSAPETDAAPVEYPTVALLVSGGHTSLLLVRDLTSDVEMLGETMDDAAGEAFDKIARILGLPYPGGPEIDRAAASGDPRAIPFPRGLSRASDMAAHRYDFSFSGLKTAVARWVEQREAAGEEVPVADVAASFREAVVDVLVTKALAACRDHGVPRLLLGGGVIANRRLREVALERAAEAGVAVRIPPLSLCTDNGAMIAALAAELIRSGRPASTLEFGADSTLPVTEIQVAAREAAEAHP</sequence>
<dbReference type="AlphaFoldDB" id="A0A0M9VKN4"/>
<dbReference type="InterPro" id="IPR017860">
    <property type="entry name" value="Peptidase_M22_CS"/>
</dbReference>
<keyword evidence="3 8" id="KW-0819">tRNA processing</keyword>
<comment type="function">
    <text evidence="8">Required for the formation of a threonylcarbamoyl group on adenosine at position 37 (t(6)A37) in tRNAs that read codons beginning with adenine. Is involved in the transfer of the threonylcarbamoyl moiety of threonylcarbamoyl-AMP (TC-AMP) to the N6 group of A37, together with TsaE and TsaB. TsaD likely plays a direct catalytic role in this reaction.</text>
</comment>
<gene>
    <name evidence="8" type="primary">tsaD</name>
    <name evidence="10" type="ORF">XI38_11955</name>
</gene>
<protein>
    <recommendedName>
        <fullName evidence="8">tRNA N6-adenosine threonylcarbamoyltransferase</fullName>
        <ecNumber evidence="8">2.3.1.234</ecNumber>
    </recommendedName>
    <alternativeName>
        <fullName evidence="8">N6-L-threonylcarbamoyladenine synthase</fullName>
        <shortName evidence="8">t(6)A synthase</shortName>
    </alternativeName>
    <alternativeName>
        <fullName evidence="8">t(6)A37 threonylcarbamoyladenosine biosynthesis protein TsaD</fullName>
    </alternativeName>
    <alternativeName>
        <fullName evidence="8">tRNA threonylcarbamoyladenosine biosynthesis protein TsaD</fullName>
    </alternativeName>
</protein>
<feature type="domain" description="Gcp-like" evidence="9">
    <location>
        <begin position="35"/>
        <end position="335"/>
    </location>
</feature>
<dbReference type="GO" id="GO:0002949">
    <property type="term" value="P:tRNA threonylcarbamoyladenosine modification"/>
    <property type="evidence" value="ECO:0007669"/>
    <property type="project" value="UniProtKB-UniRule"/>
</dbReference>
<dbReference type="GO" id="GO:0005506">
    <property type="term" value="F:iron ion binding"/>
    <property type="evidence" value="ECO:0007669"/>
    <property type="project" value="UniProtKB-UniRule"/>
</dbReference>
<dbReference type="PANTHER" id="PTHR11735">
    <property type="entry name" value="TRNA N6-ADENOSINE THREONYLCARBAMOYLTRANSFERASE"/>
    <property type="match status" value="1"/>
</dbReference>
<dbReference type="Proteomes" id="UP000037737">
    <property type="component" value="Unassembled WGS sequence"/>
</dbReference>
<name>A0A0M9VKN4_9MICO</name>
<dbReference type="Pfam" id="PF00814">
    <property type="entry name" value="TsaD"/>
    <property type="match status" value="1"/>
</dbReference>
<evidence type="ECO:0000313" key="11">
    <source>
        <dbReference type="Proteomes" id="UP000037737"/>
    </source>
</evidence>
<dbReference type="GO" id="GO:0061711">
    <property type="term" value="F:tRNA N(6)-L-threonylcarbamoyladenine synthase activity"/>
    <property type="evidence" value="ECO:0007669"/>
    <property type="project" value="UniProtKB-EC"/>
</dbReference>
<keyword evidence="1 8" id="KW-0963">Cytoplasm</keyword>
<dbReference type="KEGG" id="mcw:A8L33_06535"/>
<comment type="caution">
    <text evidence="10">The sequence shown here is derived from an EMBL/GenBank/DDBJ whole genome shotgun (WGS) entry which is preliminary data.</text>
</comment>
<evidence type="ECO:0000256" key="2">
    <source>
        <dbReference type="ARBA" id="ARBA00022679"/>
    </source>
</evidence>
<feature type="binding site" evidence="8">
    <location>
        <position position="122"/>
    </location>
    <ligand>
        <name>Fe cation</name>
        <dbReference type="ChEBI" id="CHEBI:24875"/>
    </ligand>
</feature>
<evidence type="ECO:0000256" key="3">
    <source>
        <dbReference type="ARBA" id="ARBA00022694"/>
    </source>
</evidence>
<dbReference type="InterPro" id="IPR017861">
    <property type="entry name" value="KAE1/TsaD"/>
</dbReference>
<feature type="binding site" evidence="8">
    <location>
        <position position="189"/>
    </location>
    <ligand>
        <name>substrate</name>
    </ligand>
</feature>
<feature type="binding site" evidence="8">
    <location>
        <position position="202"/>
    </location>
    <ligand>
        <name>substrate</name>
    </ligand>
</feature>
<feature type="binding site" evidence="8">
    <location>
        <position position="329"/>
    </location>
    <ligand>
        <name>Fe cation</name>
        <dbReference type="ChEBI" id="CHEBI:24875"/>
    </ligand>
</feature>
<dbReference type="PRINTS" id="PR00789">
    <property type="entry name" value="OSIALOPTASE"/>
</dbReference>
<dbReference type="NCBIfam" id="TIGR03723">
    <property type="entry name" value="T6A_TsaD_YgjD"/>
    <property type="match status" value="1"/>
</dbReference>
<dbReference type="GO" id="GO:0005737">
    <property type="term" value="C:cytoplasm"/>
    <property type="evidence" value="ECO:0007669"/>
    <property type="project" value="UniProtKB-SubCell"/>
</dbReference>
<proteinExistence type="inferred from homology"/>
<dbReference type="InterPro" id="IPR043129">
    <property type="entry name" value="ATPase_NBD"/>
</dbReference>
<keyword evidence="6 8" id="KW-0012">Acyltransferase</keyword>
<evidence type="ECO:0000256" key="7">
    <source>
        <dbReference type="ARBA" id="ARBA00048117"/>
    </source>
</evidence>
<accession>A0A0M9VKN4</accession>
<evidence type="ECO:0000256" key="4">
    <source>
        <dbReference type="ARBA" id="ARBA00022723"/>
    </source>
</evidence>
<reference evidence="10" key="1">
    <citation type="submission" date="2015-04" db="EMBL/GenBank/DDBJ databases">
        <title>Complete genome sequence of Microbacterium chocolatum SIT 101, a bacterium enantioselectively hydrolyzing mesomeric diesters.</title>
        <authorList>
            <person name="Li X."/>
            <person name="Xu Y."/>
        </authorList>
    </citation>
    <scope>NUCLEOTIDE SEQUENCE [LARGE SCALE GENOMIC DNA]</scope>
    <source>
        <strain evidence="10">SIT 101</strain>
    </source>
</reference>
<feature type="binding site" evidence="8">
    <location>
        <begin position="155"/>
        <end position="159"/>
    </location>
    <ligand>
        <name>substrate</name>
    </ligand>
</feature>
<feature type="binding site" evidence="8">
    <location>
        <position position="126"/>
    </location>
    <ligand>
        <name>Fe cation</name>
        <dbReference type="ChEBI" id="CHEBI:24875"/>
    </ligand>
</feature>
<dbReference type="InterPro" id="IPR022450">
    <property type="entry name" value="TsaD"/>
</dbReference>
<dbReference type="PROSITE" id="PS01016">
    <property type="entry name" value="GLYCOPROTEASE"/>
    <property type="match status" value="1"/>
</dbReference>
<evidence type="ECO:0000256" key="5">
    <source>
        <dbReference type="ARBA" id="ARBA00023004"/>
    </source>
</evidence>
<comment type="similarity">
    <text evidence="8">Belongs to the KAE1 / TsaD family.</text>
</comment>
<dbReference type="FunFam" id="3.30.420.40:FF:000012">
    <property type="entry name" value="tRNA N6-adenosine threonylcarbamoyltransferase"/>
    <property type="match status" value="1"/>
</dbReference>
<comment type="cofactor">
    <cofactor evidence="8">
        <name>Fe(2+)</name>
        <dbReference type="ChEBI" id="CHEBI:29033"/>
    </cofactor>
    <text evidence="8">Binds 1 Fe(2+) ion per subunit.</text>
</comment>
<comment type="catalytic activity">
    <reaction evidence="7 8">
        <text>L-threonylcarbamoyladenylate + adenosine(37) in tRNA = N(6)-L-threonylcarbamoyladenosine(37) in tRNA + AMP + H(+)</text>
        <dbReference type="Rhea" id="RHEA:37059"/>
        <dbReference type="Rhea" id="RHEA-COMP:10162"/>
        <dbReference type="Rhea" id="RHEA-COMP:10163"/>
        <dbReference type="ChEBI" id="CHEBI:15378"/>
        <dbReference type="ChEBI" id="CHEBI:73682"/>
        <dbReference type="ChEBI" id="CHEBI:74411"/>
        <dbReference type="ChEBI" id="CHEBI:74418"/>
        <dbReference type="ChEBI" id="CHEBI:456215"/>
        <dbReference type="EC" id="2.3.1.234"/>
    </reaction>
</comment>
<dbReference type="InterPro" id="IPR000905">
    <property type="entry name" value="Gcp-like_dom"/>
</dbReference>
<dbReference type="HAMAP" id="MF_01445">
    <property type="entry name" value="TsaD"/>
    <property type="match status" value="1"/>
</dbReference>
<evidence type="ECO:0000259" key="9">
    <source>
        <dbReference type="Pfam" id="PF00814"/>
    </source>
</evidence>
<dbReference type="PATRIC" id="fig|84292.3.peg.2427"/>
<feature type="binding site" evidence="8">
    <location>
        <position position="206"/>
    </location>
    <ligand>
        <name>substrate</name>
    </ligand>
</feature>
<evidence type="ECO:0000256" key="6">
    <source>
        <dbReference type="ARBA" id="ARBA00023315"/>
    </source>
</evidence>
<keyword evidence="2 8" id="KW-0808">Transferase</keyword>
<evidence type="ECO:0000313" key="10">
    <source>
        <dbReference type="EMBL" id="KOS10252.1"/>
    </source>
</evidence>
<dbReference type="EC" id="2.3.1.234" evidence="8"/>
<keyword evidence="11" id="KW-1185">Reference proteome</keyword>